<keyword evidence="2" id="KW-1185">Reference proteome</keyword>
<dbReference type="Gene3D" id="2.70.98.70">
    <property type="match status" value="1"/>
</dbReference>
<dbReference type="PROSITE" id="PS51257">
    <property type="entry name" value="PROKAR_LIPOPROTEIN"/>
    <property type="match status" value="1"/>
</dbReference>
<dbReference type="Proteomes" id="UP000366872">
    <property type="component" value="Unassembled WGS sequence"/>
</dbReference>
<dbReference type="EMBL" id="CAAHFG010000003">
    <property type="protein sequence ID" value="VGO16220.1"/>
    <property type="molecule type" value="Genomic_DNA"/>
</dbReference>
<dbReference type="InterPro" id="IPR008929">
    <property type="entry name" value="Chondroitin_lyas"/>
</dbReference>
<accession>A0A6C2U840</accession>
<gene>
    <name evidence="1" type="ORF">PDESU_04811</name>
</gene>
<evidence type="ECO:0000313" key="1">
    <source>
        <dbReference type="EMBL" id="VGO16220.1"/>
    </source>
</evidence>
<evidence type="ECO:0000313" key="2">
    <source>
        <dbReference type="Proteomes" id="UP000366872"/>
    </source>
</evidence>
<sequence>MKNRPHMFTGCFLILAIAGCQPDIPDMETPESAAPPLSSPALSIPEVLPDSPPLDSFYRFFGFDPREALDGVITVQEGPDLDMIERNDFFGYTPEELAEQFHHTITLNYDFRGFDPQSVQAPPRPGVHPRVLFGPDELPALREKLKNTVPGQKAMAAIKKELDSNIRKEGSDTTQGYQDLIAGKTDVPIHKNITIAYAAAYEAFRCLVEDDEIAGREVAKAITTIARIDQAVFEESIAEFKAKNPDAERIDFRLTTKHSSHNGILGLMYDWAYGWMDDQQRQTVREAIALASSNMTLQGAQTLRTPRTSGSNWISWTARLVTLCAAIEGEPGYDATSYDHSVNALKWFFALSVLPEGESMEGWGKQFLMAELGYIMARRGEPILALQNVKQSTFRQFWLHALNPWGRSGNEDHYGGPFTFYDSQGGTDNNIQSMSDVLVYKKLYPEDPYIDFIYRNAVGEDYKKFDDRVNLRHHFSTYTGFCMAIFAATFDESKTWDQARDNITLDAPLSYYGSDTGTMITRSGWDNDALYLYSLNRNITGGHRYADRGHFNVYADGRHWGIYQKMRQVREAYWPMNRSVVLVDGLGPSIAPGKSIRFNDQPLATFAAGDYKITYDYSSNYLFPSTDRDSIVALPYSYNDFRLTPSDRPTWSMPIEQRPDWYTSRKPKPIGARPGPTSYWTQRSVPMKKAFRTTGLVRGTHSYILIVDDIQKDDTEREYQWGMTVAEDVEIHQTRSGSSRIAFHADAVLKEKERSVEESRFLLVRMLRADGLQGDPAILDVVSKNPPQKNTIIPKLTFTARATAPNFITLIAAVDAPDEAPTTSWNPDQTELTIEWGSQKDVVVFQPDRSGRRVFTIHRGGSMIGSSD</sequence>
<name>A0A6C2U840_PONDE</name>
<organism evidence="1 2">
    <name type="scientific">Pontiella desulfatans</name>
    <dbReference type="NCBI Taxonomy" id="2750659"/>
    <lineage>
        <taxon>Bacteria</taxon>
        <taxon>Pseudomonadati</taxon>
        <taxon>Kiritimatiellota</taxon>
        <taxon>Kiritimatiellia</taxon>
        <taxon>Kiritimatiellales</taxon>
        <taxon>Pontiellaceae</taxon>
        <taxon>Pontiella</taxon>
    </lineage>
</organism>
<dbReference type="Gene3D" id="1.50.10.100">
    <property type="entry name" value="Chondroitin AC/alginate lyase"/>
    <property type="match status" value="1"/>
</dbReference>
<dbReference type="RefSeq" id="WP_136081760.1">
    <property type="nucleotide sequence ID" value="NZ_CAAHFG010000003.1"/>
</dbReference>
<protein>
    <submittedName>
        <fullName evidence="1">Uncharacterized protein</fullName>
    </submittedName>
</protein>
<dbReference type="AlphaFoldDB" id="A0A6C2U840"/>
<reference evidence="1 2" key="1">
    <citation type="submission" date="2019-04" db="EMBL/GenBank/DDBJ databases">
        <authorList>
            <person name="Van Vliet M D."/>
        </authorList>
    </citation>
    <scope>NUCLEOTIDE SEQUENCE [LARGE SCALE GENOMIC DNA]</scope>
    <source>
        <strain evidence="1 2">F1</strain>
    </source>
</reference>
<proteinExistence type="predicted"/>